<name>A0A1H2KZH6_9ACTN</name>
<dbReference type="InterPro" id="IPR003439">
    <property type="entry name" value="ABC_transporter-like_ATP-bd"/>
</dbReference>
<organism evidence="9 10">
    <name type="scientific">Jiangella alkaliphila</name>
    <dbReference type="NCBI Taxonomy" id="419479"/>
    <lineage>
        <taxon>Bacteria</taxon>
        <taxon>Bacillati</taxon>
        <taxon>Actinomycetota</taxon>
        <taxon>Actinomycetes</taxon>
        <taxon>Jiangellales</taxon>
        <taxon>Jiangellaceae</taxon>
        <taxon>Jiangella</taxon>
    </lineage>
</organism>
<feature type="transmembrane region" description="Helical" evidence="7">
    <location>
        <begin position="618"/>
        <end position="639"/>
    </location>
</feature>
<dbReference type="InterPro" id="IPR003593">
    <property type="entry name" value="AAA+_ATPase"/>
</dbReference>
<evidence type="ECO:0000256" key="5">
    <source>
        <dbReference type="ARBA" id="ARBA00023251"/>
    </source>
</evidence>
<dbReference type="SMART" id="SM00382">
    <property type="entry name" value="AAA"/>
    <property type="match status" value="1"/>
</dbReference>
<feature type="transmembrane region" description="Helical" evidence="7">
    <location>
        <begin position="693"/>
        <end position="717"/>
    </location>
</feature>
<evidence type="ECO:0000313" key="10">
    <source>
        <dbReference type="Proteomes" id="UP000182977"/>
    </source>
</evidence>
<keyword evidence="2" id="KW-0813">Transport</keyword>
<protein>
    <submittedName>
        <fullName evidence="9">ABC-2 type transport system permease protein</fullName>
    </submittedName>
</protein>
<evidence type="ECO:0000259" key="8">
    <source>
        <dbReference type="PROSITE" id="PS50893"/>
    </source>
</evidence>
<dbReference type="AlphaFoldDB" id="A0A1H2KZH6"/>
<dbReference type="PROSITE" id="PS00211">
    <property type="entry name" value="ABC_TRANSPORTER_1"/>
    <property type="match status" value="1"/>
</dbReference>
<evidence type="ECO:0000256" key="1">
    <source>
        <dbReference type="ARBA" id="ARBA00004202"/>
    </source>
</evidence>
<feature type="transmembrane region" description="Helical" evidence="7">
    <location>
        <begin position="417"/>
        <end position="437"/>
    </location>
</feature>
<evidence type="ECO:0000256" key="3">
    <source>
        <dbReference type="ARBA" id="ARBA00022741"/>
    </source>
</evidence>
<keyword evidence="10" id="KW-1185">Reference proteome</keyword>
<feature type="transmembrane region" description="Helical" evidence="7">
    <location>
        <begin position="479"/>
        <end position="501"/>
    </location>
</feature>
<dbReference type="GO" id="GO:0046677">
    <property type="term" value="P:response to antibiotic"/>
    <property type="evidence" value="ECO:0007669"/>
    <property type="project" value="UniProtKB-KW"/>
</dbReference>
<dbReference type="InterPro" id="IPR017871">
    <property type="entry name" value="ABC_transporter-like_CS"/>
</dbReference>
<gene>
    <name evidence="9" type="ORF">SAMN04488563_4596</name>
</gene>
<comment type="subcellular location">
    <subcellularLocation>
        <location evidence="1">Cell membrane</location>
        <topology evidence="1">Peripheral membrane protein</topology>
    </subcellularLocation>
</comment>
<keyword evidence="7" id="KW-0472">Membrane</keyword>
<feature type="region of interest" description="Disordered" evidence="6">
    <location>
        <begin position="215"/>
        <end position="245"/>
    </location>
</feature>
<accession>A0A1H2KZH6</accession>
<evidence type="ECO:0000256" key="7">
    <source>
        <dbReference type="SAM" id="Phobius"/>
    </source>
</evidence>
<feature type="transmembrane region" description="Helical" evidence="7">
    <location>
        <begin position="575"/>
        <end position="606"/>
    </location>
</feature>
<dbReference type="GO" id="GO:0005524">
    <property type="term" value="F:ATP binding"/>
    <property type="evidence" value="ECO:0007669"/>
    <property type="project" value="UniProtKB-KW"/>
</dbReference>
<feature type="compositionally biased region" description="Basic residues" evidence="6">
    <location>
        <begin position="215"/>
        <end position="224"/>
    </location>
</feature>
<feature type="transmembrane region" description="Helical" evidence="7">
    <location>
        <begin position="789"/>
        <end position="812"/>
    </location>
</feature>
<keyword evidence="5" id="KW-0046">Antibiotic resistance</keyword>
<feature type="transmembrane region" description="Helical" evidence="7">
    <location>
        <begin position="549"/>
        <end position="569"/>
    </location>
</feature>
<feature type="domain" description="ABC transporter" evidence="8">
    <location>
        <begin position="11"/>
        <end position="241"/>
    </location>
</feature>
<reference evidence="10" key="1">
    <citation type="submission" date="2016-10" db="EMBL/GenBank/DDBJ databases">
        <authorList>
            <person name="Varghese N."/>
            <person name="Submissions S."/>
        </authorList>
    </citation>
    <scope>NUCLEOTIDE SEQUENCE [LARGE SCALE GENOMIC DNA]</scope>
    <source>
        <strain evidence="10">DSM 45079</strain>
    </source>
</reference>
<dbReference type="InterPro" id="IPR050763">
    <property type="entry name" value="ABC_transporter_ATP-binding"/>
</dbReference>
<dbReference type="PANTHER" id="PTHR42711:SF19">
    <property type="entry name" value="DOXORUBICIN RESISTANCE ATP-BINDING PROTEIN DRRA"/>
    <property type="match status" value="1"/>
</dbReference>
<dbReference type="SUPFAM" id="SSF52540">
    <property type="entry name" value="P-loop containing nucleoside triphosphate hydrolases"/>
    <property type="match status" value="1"/>
</dbReference>
<evidence type="ECO:0000313" key="9">
    <source>
        <dbReference type="EMBL" id="SDU73726.1"/>
    </source>
</evidence>
<dbReference type="PANTHER" id="PTHR42711">
    <property type="entry name" value="ABC TRANSPORTER ATP-BINDING PROTEIN"/>
    <property type="match status" value="1"/>
</dbReference>
<dbReference type="GO" id="GO:0016887">
    <property type="term" value="F:ATP hydrolysis activity"/>
    <property type="evidence" value="ECO:0007669"/>
    <property type="project" value="InterPro"/>
</dbReference>
<dbReference type="EMBL" id="LT629791">
    <property type="protein sequence ID" value="SDU73726.1"/>
    <property type="molecule type" value="Genomic_DNA"/>
</dbReference>
<dbReference type="InterPro" id="IPR027417">
    <property type="entry name" value="P-loop_NTPase"/>
</dbReference>
<dbReference type="STRING" id="419479.SAMN04488563_4596"/>
<sequence length="871" mass="90718">MPAEQPEVAAFELAGLSKRFGEKAAADGVDLTVPRGSFFGLVGPNGAGKTTSLSMAVGLLRPDAGTARIFGHDVWADPVAAKRLVGVLPDALAMPERLTGTEVLTYLGLLRGMDEATIGERAGELLDVLDLADAGSTLVIEYSAGMRKKIGLATALLHAPRLLVLDEPFEAVDPVSAMTIRAILQRFVAGGGSVVISSHVMALVEQLCDHVGRAAGRRPRRRRSGGAVRRAGGGPGGRRRRPGMADGLIPTLVRLRLTVWRRTPNGLRPVGVTLGLALALAALAVGTGDLGGERSTADLLAVIAAAWLVGWVIGPIQTGGADLLRPEWFAMAPLTPRRLAAGLLAASSVSIGAAITAVMLVAPAIYGGRLGADAVAMAVAALPLLLLLMILASRIVAEALGSAARSRLATELASLQYGLFIAAMLVGWAIISILADVAGDAGAEFADLLPGWLATLVRALPSGWGIVAVEAAGRGDWPLAAAALAGLAAAVWAGLLLWAWLLRRRLTGGRAGPGVTVRASGRRRLPATQLGAVTGKDLRTWLRDPRRGIEVRSSLWAAVFTTAALWALAPEVLPFAGVVVALIGAMACVNVYAMDGTALWLTLLVPGAERADVRGRQLAWLLIYVPATVLPSLVGLAVVREAWPVPWVAALVPALLGGAAGLIPLLSVYGLAPETDAHKRTGNPAETGGDATGLYFAMLFATVLTAAPPTVLLVLGSANDVPALTWLAVPAGLLTGVGCAWAFGRAAYRRLRDRGPELLQLMRVGPRPPTATREASGNPVEMMPRHRQALLSVCVTLGMIAAVPQGIVPAVMKLTGQTEPVWFLALYAPEAWQWPVVVAMVLLGLALLLVAFQLYRTARSCAASTAPDRRP</sequence>
<evidence type="ECO:0000256" key="6">
    <source>
        <dbReference type="SAM" id="MobiDB-lite"/>
    </source>
</evidence>
<feature type="transmembrane region" description="Helical" evidence="7">
    <location>
        <begin position="374"/>
        <end position="397"/>
    </location>
</feature>
<feature type="transmembrane region" description="Helical" evidence="7">
    <location>
        <begin position="723"/>
        <end position="744"/>
    </location>
</feature>
<dbReference type="Pfam" id="PF00005">
    <property type="entry name" value="ABC_tran"/>
    <property type="match status" value="1"/>
</dbReference>
<dbReference type="Gene3D" id="3.40.50.300">
    <property type="entry name" value="P-loop containing nucleotide triphosphate hydrolases"/>
    <property type="match status" value="1"/>
</dbReference>
<feature type="transmembrane region" description="Helical" evidence="7">
    <location>
        <begin position="832"/>
        <end position="852"/>
    </location>
</feature>
<dbReference type="Proteomes" id="UP000182977">
    <property type="component" value="Chromosome I"/>
</dbReference>
<evidence type="ECO:0000256" key="4">
    <source>
        <dbReference type="ARBA" id="ARBA00022840"/>
    </source>
</evidence>
<keyword evidence="3" id="KW-0547">Nucleotide-binding</keyword>
<keyword evidence="7" id="KW-1133">Transmembrane helix</keyword>
<feature type="transmembrane region" description="Helical" evidence="7">
    <location>
        <begin position="645"/>
        <end position="672"/>
    </location>
</feature>
<dbReference type="GO" id="GO:0005886">
    <property type="term" value="C:plasma membrane"/>
    <property type="evidence" value="ECO:0007669"/>
    <property type="project" value="UniProtKB-SubCell"/>
</dbReference>
<feature type="transmembrane region" description="Helical" evidence="7">
    <location>
        <begin position="266"/>
        <end position="287"/>
    </location>
</feature>
<evidence type="ECO:0000256" key="2">
    <source>
        <dbReference type="ARBA" id="ARBA00022448"/>
    </source>
</evidence>
<feature type="transmembrane region" description="Helical" evidence="7">
    <location>
        <begin position="339"/>
        <end position="362"/>
    </location>
</feature>
<keyword evidence="7" id="KW-0812">Transmembrane</keyword>
<keyword evidence="4" id="KW-0067">ATP-binding</keyword>
<dbReference type="PROSITE" id="PS50893">
    <property type="entry name" value="ABC_TRANSPORTER_2"/>
    <property type="match status" value="1"/>
</dbReference>
<dbReference type="CDD" id="cd03230">
    <property type="entry name" value="ABC_DR_subfamily_A"/>
    <property type="match status" value="1"/>
</dbReference>
<feature type="transmembrane region" description="Helical" evidence="7">
    <location>
        <begin position="299"/>
        <end position="319"/>
    </location>
</feature>
<proteinExistence type="predicted"/>